<feature type="binding site" evidence="3">
    <location>
        <position position="294"/>
    </location>
    <ligand>
        <name>Mg(2+)</name>
        <dbReference type="ChEBI" id="CHEBI:18420"/>
        <label>1</label>
    </ligand>
</feature>
<feature type="binding site" evidence="3">
    <location>
        <position position="62"/>
    </location>
    <ligand>
        <name>Mg(2+)</name>
        <dbReference type="ChEBI" id="CHEBI:18420"/>
        <label>1</label>
    </ligand>
</feature>
<keyword evidence="3" id="KW-0479">Metal-binding</keyword>
<gene>
    <name evidence="4" type="ORF">FHU39_000628</name>
</gene>
<evidence type="ECO:0000313" key="5">
    <source>
        <dbReference type="Proteomes" id="UP000559182"/>
    </source>
</evidence>
<feature type="binding site" evidence="3">
    <location>
        <position position="63"/>
    </location>
    <ligand>
        <name>Mg(2+)</name>
        <dbReference type="ChEBI" id="CHEBI:18420"/>
        <label>1</label>
    </ligand>
</feature>
<name>A0A839N3J5_9MICO</name>
<dbReference type="SUPFAM" id="SSF101478">
    <property type="entry name" value="ADP-ribosylglycohydrolase"/>
    <property type="match status" value="1"/>
</dbReference>
<dbReference type="AlphaFoldDB" id="A0A839N3J5"/>
<keyword evidence="3" id="KW-0460">Magnesium</keyword>
<comment type="similarity">
    <text evidence="1">Belongs to the ADP-ribosylglycohydrolase family.</text>
</comment>
<evidence type="ECO:0000313" key="4">
    <source>
        <dbReference type="EMBL" id="MBB2890644.1"/>
    </source>
</evidence>
<reference evidence="4 5" key="1">
    <citation type="submission" date="2020-08" db="EMBL/GenBank/DDBJ databases">
        <title>Sequencing the genomes of 1000 actinobacteria strains.</title>
        <authorList>
            <person name="Klenk H.-P."/>
        </authorList>
    </citation>
    <scope>NUCLEOTIDE SEQUENCE [LARGE SCALE GENOMIC DNA]</scope>
    <source>
        <strain evidence="4 5">DSM 105369</strain>
    </source>
</reference>
<comment type="caution">
    <text evidence="4">The sequence shown here is derived from an EMBL/GenBank/DDBJ whole genome shotgun (WGS) entry which is preliminary data.</text>
</comment>
<keyword evidence="2 4" id="KW-0378">Hydrolase</keyword>
<sequence>MKTMEVVMKLSAAQKDRSAGVLLGQAIGDALGVPYEFKEPITAGDAFMAGGGLGPYSPGEWSDDTQMAVCIAQVSASGADLTNGDALADIAKAFDKWRYNGASDIGNQTSAVIARADSYVMGAAMRASMSKRELDTEWFSAFQAAAAEYAADHPQSAGNGALMRNGVVGLTRLTDRDATAAAARAVAALTHADPLVAASCVLHGEAVRVAVTEGRLDIRAGLDLLSDDERAQWSAWIDEAEAEDPKSFSSNGFTVTALQAAWSAIHHTMPVRPTPDHVNDALQLAISIGHDTDTVAAIAGALLGARYGVSGLRHDLRQRVHGWPGMNGRDLIKLALMTATAEAEAIVARPLPGSCPTRTEVLAVASQGLRHTNVSAQR</sequence>
<dbReference type="GO" id="GO:0046872">
    <property type="term" value="F:metal ion binding"/>
    <property type="evidence" value="ECO:0007669"/>
    <property type="project" value="UniProtKB-KW"/>
</dbReference>
<proteinExistence type="inferred from homology"/>
<dbReference type="Gene3D" id="1.10.4080.10">
    <property type="entry name" value="ADP-ribosylation/Crystallin J1"/>
    <property type="match status" value="1"/>
</dbReference>
<comment type="cofactor">
    <cofactor evidence="3">
        <name>Mg(2+)</name>
        <dbReference type="ChEBI" id="CHEBI:18420"/>
    </cofactor>
    <text evidence="3">Binds 2 magnesium ions per subunit.</text>
</comment>
<dbReference type="PANTHER" id="PTHR16222">
    <property type="entry name" value="ADP-RIBOSYLGLYCOHYDROLASE"/>
    <property type="match status" value="1"/>
</dbReference>
<dbReference type="InterPro" id="IPR005502">
    <property type="entry name" value="Ribosyl_crysJ1"/>
</dbReference>
<dbReference type="InterPro" id="IPR050792">
    <property type="entry name" value="ADP-ribosylglycohydrolase"/>
</dbReference>
<dbReference type="GO" id="GO:0016787">
    <property type="term" value="F:hydrolase activity"/>
    <property type="evidence" value="ECO:0007669"/>
    <property type="project" value="UniProtKB-KW"/>
</dbReference>
<protein>
    <submittedName>
        <fullName evidence="4">ADP-ribosylglycohydrolase</fullName>
    </submittedName>
</protein>
<evidence type="ECO:0000256" key="1">
    <source>
        <dbReference type="ARBA" id="ARBA00010702"/>
    </source>
</evidence>
<evidence type="ECO:0000256" key="2">
    <source>
        <dbReference type="ARBA" id="ARBA00022801"/>
    </source>
</evidence>
<feature type="binding site" evidence="3">
    <location>
        <position position="293"/>
    </location>
    <ligand>
        <name>Mg(2+)</name>
        <dbReference type="ChEBI" id="CHEBI:18420"/>
        <label>1</label>
    </ligand>
</feature>
<dbReference type="EMBL" id="JACHVQ010000001">
    <property type="protein sequence ID" value="MBB2890644.1"/>
    <property type="molecule type" value="Genomic_DNA"/>
</dbReference>
<feature type="binding site" evidence="3">
    <location>
        <position position="64"/>
    </location>
    <ligand>
        <name>Mg(2+)</name>
        <dbReference type="ChEBI" id="CHEBI:18420"/>
        <label>1</label>
    </ligand>
</feature>
<accession>A0A839N3J5</accession>
<dbReference type="InterPro" id="IPR036705">
    <property type="entry name" value="Ribosyl_crysJ1_sf"/>
</dbReference>
<dbReference type="Pfam" id="PF03747">
    <property type="entry name" value="ADP_ribosyl_GH"/>
    <property type="match status" value="1"/>
</dbReference>
<evidence type="ECO:0000256" key="3">
    <source>
        <dbReference type="PIRSR" id="PIRSR605502-1"/>
    </source>
</evidence>
<dbReference type="PANTHER" id="PTHR16222:SF24">
    <property type="entry name" value="ADP-RIBOSYLHYDROLASE ARH3"/>
    <property type="match status" value="1"/>
</dbReference>
<organism evidence="4 5">
    <name type="scientific">Flexivirga oryzae</name>
    <dbReference type="NCBI Taxonomy" id="1794944"/>
    <lineage>
        <taxon>Bacteria</taxon>
        <taxon>Bacillati</taxon>
        <taxon>Actinomycetota</taxon>
        <taxon>Actinomycetes</taxon>
        <taxon>Micrococcales</taxon>
        <taxon>Dermacoccaceae</taxon>
        <taxon>Flexivirga</taxon>
    </lineage>
</organism>
<keyword evidence="5" id="KW-1185">Reference proteome</keyword>
<dbReference type="Proteomes" id="UP000559182">
    <property type="component" value="Unassembled WGS sequence"/>
</dbReference>
<feature type="binding site" evidence="3">
    <location>
        <position position="291"/>
    </location>
    <ligand>
        <name>Mg(2+)</name>
        <dbReference type="ChEBI" id="CHEBI:18420"/>
        <label>1</label>
    </ligand>
</feature>